<dbReference type="Pfam" id="PF12672">
    <property type="entry name" value="DUF3793"/>
    <property type="match status" value="1"/>
</dbReference>
<organism evidence="1 2">
    <name type="scientific">Clostridium tanneri</name>
    <dbReference type="NCBI Taxonomy" id="3037988"/>
    <lineage>
        <taxon>Bacteria</taxon>
        <taxon>Bacillati</taxon>
        <taxon>Bacillota</taxon>
        <taxon>Clostridia</taxon>
        <taxon>Eubacteriales</taxon>
        <taxon>Clostridiaceae</taxon>
        <taxon>Clostridium</taxon>
    </lineage>
</organism>
<dbReference type="Proteomes" id="UP001281656">
    <property type="component" value="Unassembled WGS sequence"/>
</dbReference>
<accession>A0ABU4JW50</accession>
<sequence length="209" mass="24736">MSKDELISFVNIVNNYNDIEYLFSTIVCSTSPTLAKEKVSSLLTFSNDNRNLQNTWEEYKEQIKDILEVKFFELKKNEKNTIVLFYNEEELRNTIREEKNMKFLSRFGYSKEMNLEEYLCLLSKRFENQCPHEIGIFLGYPIEDVIVFTECPNKKCKMAGYWKVYHNLEEAKSIFKKYDEIKHNIIRMIIRGTKPVEILGSNVIANSMC</sequence>
<proteinExistence type="predicted"/>
<evidence type="ECO:0000313" key="1">
    <source>
        <dbReference type="EMBL" id="MDW8802395.1"/>
    </source>
</evidence>
<reference evidence="1 2" key="1">
    <citation type="submission" date="2023-04" db="EMBL/GenBank/DDBJ databases">
        <title>Clostridium tannerae sp. nov., isolated from the fecal material of an alpaca.</title>
        <authorList>
            <person name="Miller S."/>
            <person name="Hendry M."/>
            <person name="King J."/>
            <person name="Sankaranarayanan K."/>
            <person name="Lawson P.A."/>
        </authorList>
    </citation>
    <scope>NUCLEOTIDE SEQUENCE [LARGE SCALE GENOMIC DNA]</scope>
    <source>
        <strain evidence="1 2">A1-XYC3</strain>
    </source>
</reference>
<keyword evidence="2" id="KW-1185">Reference proteome</keyword>
<protein>
    <submittedName>
        <fullName evidence="1">DUF3793 family protein</fullName>
    </submittedName>
</protein>
<evidence type="ECO:0000313" key="2">
    <source>
        <dbReference type="Proteomes" id="UP001281656"/>
    </source>
</evidence>
<dbReference type="RefSeq" id="WP_318798739.1">
    <property type="nucleotide sequence ID" value="NZ_JARUJP010000019.1"/>
</dbReference>
<dbReference type="EMBL" id="JARUJP010000019">
    <property type="protein sequence ID" value="MDW8802395.1"/>
    <property type="molecule type" value="Genomic_DNA"/>
</dbReference>
<name>A0ABU4JW50_9CLOT</name>
<comment type="caution">
    <text evidence="1">The sequence shown here is derived from an EMBL/GenBank/DDBJ whole genome shotgun (WGS) entry which is preliminary data.</text>
</comment>
<dbReference type="InterPro" id="IPR024523">
    <property type="entry name" value="DUF3793"/>
</dbReference>
<gene>
    <name evidence="1" type="ORF">P8V03_14690</name>
</gene>